<dbReference type="GO" id="GO:0005634">
    <property type="term" value="C:nucleus"/>
    <property type="evidence" value="ECO:0007669"/>
    <property type="project" value="UniProtKB-SubCell"/>
</dbReference>
<accession>A0AAV8DLX8</accession>
<proteinExistence type="inferred from homology"/>
<comment type="caution">
    <text evidence="6">The sequence shown here is derived from an EMBL/GenBank/DDBJ whole genome shotgun (WGS) entry which is preliminary data.</text>
</comment>
<organism evidence="6 7">
    <name type="scientific">Rhynchospora pubera</name>
    <dbReference type="NCBI Taxonomy" id="906938"/>
    <lineage>
        <taxon>Eukaryota</taxon>
        <taxon>Viridiplantae</taxon>
        <taxon>Streptophyta</taxon>
        <taxon>Embryophyta</taxon>
        <taxon>Tracheophyta</taxon>
        <taxon>Spermatophyta</taxon>
        <taxon>Magnoliopsida</taxon>
        <taxon>Liliopsida</taxon>
        <taxon>Poales</taxon>
        <taxon>Cyperaceae</taxon>
        <taxon>Cyperoideae</taxon>
        <taxon>Rhynchosporeae</taxon>
        <taxon>Rhynchospora</taxon>
    </lineage>
</organism>
<evidence type="ECO:0000256" key="4">
    <source>
        <dbReference type="ARBA" id="ARBA00025806"/>
    </source>
</evidence>
<gene>
    <name evidence="6" type="ORF">LUZ62_054730</name>
</gene>
<dbReference type="GO" id="GO:0033260">
    <property type="term" value="P:nuclear DNA replication"/>
    <property type="evidence" value="ECO:0007669"/>
    <property type="project" value="TreeGrafter"/>
</dbReference>
<feature type="compositionally biased region" description="Low complexity" evidence="5">
    <location>
        <begin position="99"/>
        <end position="112"/>
    </location>
</feature>
<comment type="subcellular location">
    <subcellularLocation>
        <location evidence="1">Nucleus</location>
    </subcellularLocation>
</comment>
<keyword evidence="7" id="KW-1185">Reference proteome</keyword>
<dbReference type="EMBL" id="JAMFTS010000003">
    <property type="protein sequence ID" value="KAJ4770473.1"/>
    <property type="molecule type" value="Genomic_DNA"/>
</dbReference>
<evidence type="ECO:0000313" key="6">
    <source>
        <dbReference type="EMBL" id="KAJ4770473.1"/>
    </source>
</evidence>
<evidence type="ECO:0000256" key="3">
    <source>
        <dbReference type="ARBA" id="ARBA00023242"/>
    </source>
</evidence>
<sequence>MAEVSIIEPSQVNEFQFKRPVPAARMKRKTPSELREEQLKRRAHEKLAEKGTQPFKVPCLVNTRVTQAYPVVKPVERSRLFWKDGLKQDTPVMLGAHNGSSSSNSESVGQTSGERDKADQAFKKKDRCVESALLNVVQLHLRDDVPASTVDIDMEKALKGFRVPCDPMVPNFPSNSFGSMHVDPISSDICPSQISIPGKKIPLDLTLKTSLRLISSSSVRWCHRVDATYFAASQSCGCRVRASQTKEELFSKALSSWIYPQSTLPTAIISAMASSKAKGDTDFLENRRLDWENSFRSLYYMLRKKLCSIFYVYTSEFVALFVGGHVSGEKRSCNAYISKSTNSLRSALRKHNVSFTMPLYHNEEVQASADDLAELSEIEKRNLGQAVYTDYFLDVDGTPQSLLSFAGNTSVHSLYDFLLNHRLLFTSLNGGDVPLIYSPVPFQNSSLNFPKVHCKEVRKADMVALSESNENRTTTEDLSNSKICYSIEISNSIIPPWVISGVCAALNIDGSSFDIIFTIDHSSMGLNTALNSTTPKLDSGATFSLVTQDETFGISETVLVPSLRTSAVQKLRYTNGEYVAYTTS</sequence>
<dbReference type="Proteomes" id="UP001140206">
    <property type="component" value="Chromosome 3"/>
</dbReference>
<dbReference type="PANTHER" id="PTHR12972">
    <property type="entry name" value="DOWNSTREAM NEIGHBOR OF SON"/>
    <property type="match status" value="1"/>
</dbReference>
<dbReference type="InterPro" id="IPR024861">
    <property type="entry name" value="Donson"/>
</dbReference>
<dbReference type="AlphaFoldDB" id="A0AAV8DLX8"/>
<feature type="region of interest" description="Disordered" evidence="5">
    <location>
        <begin position="92"/>
        <end position="121"/>
    </location>
</feature>
<name>A0AAV8DLX8_9POAL</name>
<dbReference type="PANTHER" id="PTHR12972:SF0">
    <property type="entry name" value="PROTEIN DOWNSTREAM NEIGHBOR OF SON"/>
    <property type="match status" value="1"/>
</dbReference>
<reference evidence="6" key="1">
    <citation type="submission" date="2022-08" db="EMBL/GenBank/DDBJ databases">
        <authorList>
            <person name="Marques A."/>
        </authorList>
    </citation>
    <scope>NUCLEOTIDE SEQUENCE</scope>
    <source>
        <strain evidence="6">RhyPub2mFocal</strain>
        <tissue evidence="6">Leaves</tissue>
    </source>
</reference>
<evidence type="ECO:0000256" key="2">
    <source>
        <dbReference type="ARBA" id="ARBA00022473"/>
    </source>
</evidence>
<evidence type="ECO:0000256" key="1">
    <source>
        <dbReference type="ARBA" id="ARBA00004123"/>
    </source>
</evidence>
<keyword evidence="2" id="KW-0217">Developmental protein</keyword>
<evidence type="ECO:0000256" key="5">
    <source>
        <dbReference type="SAM" id="MobiDB-lite"/>
    </source>
</evidence>
<evidence type="ECO:0000313" key="7">
    <source>
        <dbReference type="Proteomes" id="UP001140206"/>
    </source>
</evidence>
<comment type="similarity">
    <text evidence="4">Belongs to the DONSON family.</text>
</comment>
<protein>
    <submittedName>
        <fullName evidence="6">Protein downstream neighbor of Son</fullName>
    </submittedName>
</protein>
<keyword evidence="3" id="KW-0539">Nucleus</keyword>
<dbReference type="PRINTS" id="PR02064">
    <property type="entry name" value="DONSON"/>
</dbReference>